<dbReference type="OrthoDB" id="4191603at2"/>
<feature type="active site" evidence="2">
    <location>
        <position position="12"/>
    </location>
</feature>
<dbReference type="Proteomes" id="UP000321827">
    <property type="component" value="Unassembled WGS sequence"/>
</dbReference>
<comment type="subunit">
    <text evidence="2">Homodimer.</text>
</comment>
<comment type="cofactor">
    <cofactor evidence="2">
        <name>Mg(2+)</name>
        <dbReference type="ChEBI" id="CHEBI:18420"/>
    </cofactor>
    <text evidence="2">Binds 2 magnesium ions per subunit.</text>
</comment>
<feature type="binding site" evidence="2">
    <location>
        <position position="63"/>
    </location>
    <ligand>
        <name>substrate</name>
    </ligand>
</feature>
<dbReference type="GO" id="GO:0000287">
    <property type="term" value="F:magnesium ion binding"/>
    <property type="evidence" value="ECO:0007669"/>
    <property type="project" value="UniProtKB-UniRule"/>
</dbReference>
<dbReference type="HAMAP" id="MF_01139">
    <property type="entry name" value="ISPT"/>
    <property type="match status" value="1"/>
</dbReference>
<accession>A0A511RI75</accession>
<feature type="binding site" evidence="2">
    <location>
        <position position="25"/>
    </location>
    <ligand>
        <name>substrate</name>
    </ligand>
</feature>
<dbReference type="PANTHER" id="PTHR10291">
    <property type="entry name" value="DEHYDRODOLICHYL DIPHOSPHATE SYNTHASE FAMILY MEMBER"/>
    <property type="match status" value="1"/>
</dbReference>
<feature type="binding site" evidence="2">
    <location>
        <position position="173"/>
    </location>
    <ligand>
        <name>substrate</name>
    </ligand>
</feature>
<keyword evidence="1 2" id="KW-0808">Transferase</keyword>
<comment type="similarity">
    <text evidence="2">Belongs to the UPP synthase family.</text>
</comment>
<dbReference type="Gene3D" id="3.40.1180.10">
    <property type="entry name" value="Decaprenyl diphosphate synthase-like"/>
    <property type="match status" value="1"/>
</dbReference>
<dbReference type="InterPro" id="IPR036424">
    <property type="entry name" value="UPP_synth-like_sf"/>
</dbReference>
<dbReference type="GO" id="GO:0016094">
    <property type="term" value="P:polyprenol biosynthetic process"/>
    <property type="evidence" value="ECO:0007669"/>
    <property type="project" value="TreeGrafter"/>
</dbReference>
<dbReference type="PROSITE" id="PS01066">
    <property type="entry name" value="UPP_SYNTHASE"/>
    <property type="match status" value="1"/>
</dbReference>
<dbReference type="SUPFAM" id="SSF64005">
    <property type="entry name" value="Undecaprenyl diphosphate synthase"/>
    <property type="match status" value="1"/>
</dbReference>
<comment type="caution">
    <text evidence="3">The sequence shown here is derived from an EMBL/GenBank/DDBJ whole genome shotgun (WGS) entry which is preliminary data.</text>
</comment>
<dbReference type="AlphaFoldDB" id="A0A511RI75"/>
<protein>
    <recommendedName>
        <fullName evidence="2">Isoprenyl transferase</fullName>
        <ecNumber evidence="2">2.5.1.-</ecNumber>
    </recommendedName>
</protein>
<dbReference type="RefSeq" id="WP_147146059.1">
    <property type="nucleotide sequence ID" value="NZ_BJXN01000004.1"/>
</dbReference>
<proteinExistence type="inferred from homology"/>
<evidence type="ECO:0000313" key="4">
    <source>
        <dbReference type="Proteomes" id="UP000321827"/>
    </source>
</evidence>
<dbReference type="Pfam" id="PF01255">
    <property type="entry name" value="Prenyltransf"/>
    <property type="match status" value="1"/>
</dbReference>
<evidence type="ECO:0000313" key="3">
    <source>
        <dbReference type="EMBL" id="GEM89340.1"/>
    </source>
</evidence>
<comment type="function">
    <text evidence="2">Catalyzes the condensation of isopentenyl diphosphate (IPP) with allylic pyrophosphates generating different type of terpenoids.</text>
</comment>
<organism evidence="3 4">
    <name type="scientific">Oceanithermus desulfurans NBRC 100063</name>
    <dbReference type="NCBI Taxonomy" id="1227550"/>
    <lineage>
        <taxon>Bacteria</taxon>
        <taxon>Thermotogati</taxon>
        <taxon>Deinococcota</taxon>
        <taxon>Deinococci</taxon>
        <taxon>Thermales</taxon>
        <taxon>Thermaceae</taxon>
        <taxon>Oceanithermus</taxon>
    </lineage>
</organism>
<sequence length="228" mass="25704">MSLPRHVAIIMDGNGRWAEARGLPRYRGHLAGHGAIREAVSGALEAGVEWLTLFAFSTENWRRPSSEVRALFELFESVLREETPELVERGVRIHIIGDRLHLPDSLREAIEAAERASANADRLHLVGALNYGGRQEIVRAAAQLAALGEPITEASLRSAFYLPEMPDPDLIIRTSGEMRLSNFFLWQSAYSEIWVTETLWPDFTKEEFAHAIRAYQTRRRRFGGVPQG</sequence>
<feature type="binding site" evidence="2">
    <location>
        <position position="192"/>
    </location>
    <ligand>
        <name>Mg(2+)</name>
        <dbReference type="ChEBI" id="CHEBI:18420"/>
    </ligand>
</feature>
<feature type="binding site" evidence="2">
    <location>
        <position position="17"/>
    </location>
    <ligand>
        <name>substrate</name>
    </ligand>
</feature>
<feature type="binding site" evidence="2">
    <location>
        <position position="29"/>
    </location>
    <ligand>
        <name>substrate</name>
    </ligand>
</feature>
<feature type="binding site" evidence="2">
    <location>
        <begin position="57"/>
        <end position="59"/>
    </location>
    <ligand>
        <name>substrate</name>
    </ligand>
</feature>
<keyword evidence="2" id="KW-0479">Metal-binding</keyword>
<reference evidence="3 4" key="1">
    <citation type="submission" date="2019-07" db="EMBL/GenBank/DDBJ databases">
        <title>Whole genome shotgun sequence of Oceanithermus desulfurans NBRC 100063.</title>
        <authorList>
            <person name="Hosoyama A."/>
            <person name="Uohara A."/>
            <person name="Ohji S."/>
            <person name="Ichikawa N."/>
        </authorList>
    </citation>
    <scope>NUCLEOTIDE SEQUENCE [LARGE SCALE GENOMIC DNA]</scope>
    <source>
        <strain evidence="3 4">NBRC 100063</strain>
    </source>
</reference>
<dbReference type="NCBIfam" id="TIGR00055">
    <property type="entry name" value="uppS"/>
    <property type="match status" value="1"/>
</dbReference>
<feature type="binding site" evidence="2">
    <location>
        <position position="12"/>
    </location>
    <ligand>
        <name>Mg(2+)</name>
        <dbReference type="ChEBI" id="CHEBI:18420"/>
    </ligand>
</feature>
<evidence type="ECO:0000256" key="2">
    <source>
        <dbReference type="HAMAP-Rule" id="MF_01139"/>
    </source>
</evidence>
<feature type="binding site" evidence="2">
    <location>
        <begin position="179"/>
        <end position="181"/>
    </location>
    <ligand>
        <name>substrate</name>
    </ligand>
</feature>
<dbReference type="InterPro" id="IPR001441">
    <property type="entry name" value="UPP_synth-like"/>
</dbReference>
<feature type="binding site" evidence="2">
    <location>
        <position position="61"/>
    </location>
    <ligand>
        <name>substrate</name>
    </ligand>
</feature>
<dbReference type="EC" id="2.5.1.-" evidence="2"/>
<dbReference type="CDD" id="cd00475">
    <property type="entry name" value="Cis_IPPS"/>
    <property type="match status" value="1"/>
</dbReference>
<dbReference type="InterPro" id="IPR018520">
    <property type="entry name" value="UPP_synth-like_CS"/>
</dbReference>
<feature type="active site" description="Proton acceptor" evidence="2">
    <location>
        <position position="60"/>
    </location>
</feature>
<feature type="binding site" evidence="2">
    <location>
        <begin position="13"/>
        <end position="16"/>
    </location>
    <ligand>
        <name>substrate</name>
    </ligand>
</feature>
<keyword evidence="2" id="KW-0460">Magnesium</keyword>
<name>A0A511RI75_9DEIN</name>
<gene>
    <name evidence="3" type="primary">uppS</name>
    <name evidence="3" type="ORF">ODE01S_07740</name>
</gene>
<dbReference type="GO" id="GO:0045547">
    <property type="term" value="F:ditrans,polycis-polyprenyl diphosphate synthase [(2E,6E)-farnesyl diphosphate specific] activity"/>
    <property type="evidence" value="ECO:0007669"/>
    <property type="project" value="TreeGrafter"/>
</dbReference>
<evidence type="ECO:0000256" key="1">
    <source>
        <dbReference type="ARBA" id="ARBA00022679"/>
    </source>
</evidence>
<dbReference type="FunFam" id="3.40.1180.10:FF:000001">
    <property type="entry name" value="(2E,6E)-farnesyl-diphosphate-specific ditrans,polycis-undecaprenyl-diphosphate synthase"/>
    <property type="match status" value="1"/>
</dbReference>
<dbReference type="EMBL" id="BJXN01000004">
    <property type="protein sequence ID" value="GEM89340.1"/>
    <property type="molecule type" value="Genomic_DNA"/>
</dbReference>
<dbReference type="PANTHER" id="PTHR10291:SF0">
    <property type="entry name" value="DEHYDRODOLICHYL DIPHOSPHATE SYNTHASE 2"/>
    <property type="match status" value="1"/>
</dbReference>